<feature type="coiled-coil region" evidence="1">
    <location>
        <begin position="415"/>
        <end position="442"/>
    </location>
</feature>
<dbReference type="InterPro" id="IPR029063">
    <property type="entry name" value="SAM-dependent_MTases_sf"/>
</dbReference>
<keyword evidence="1" id="KW-0175">Coiled coil</keyword>
<dbReference type="Proteomes" id="UP001602245">
    <property type="component" value="Unassembled WGS sequence"/>
</dbReference>
<comment type="caution">
    <text evidence="2">The sequence shown here is derived from an EMBL/GenBank/DDBJ whole genome shotgun (WGS) entry which is preliminary data.</text>
</comment>
<name>A0ABW6WVP1_9ACTN</name>
<dbReference type="RefSeq" id="WP_020511854.1">
    <property type="nucleotide sequence ID" value="NZ_JBIAZU010000011.1"/>
</dbReference>
<dbReference type="SUPFAM" id="SSF53335">
    <property type="entry name" value="S-adenosyl-L-methionine-dependent methyltransferases"/>
    <property type="match status" value="1"/>
</dbReference>
<protein>
    <recommendedName>
        <fullName evidence="4">Methyltransferase</fullName>
    </recommendedName>
</protein>
<organism evidence="2 3">
    <name type="scientific">Paractinoplanes globisporus</name>
    <dbReference type="NCBI Taxonomy" id="113565"/>
    <lineage>
        <taxon>Bacteria</taxon>
        <taxon>Bacillati</taxon>
        <taxon>Actinomycetota</taxon>
        <taxon>Actinomycetes</taxon>
        <taxon>Micromonosporales</taxon>
        <taxon>Micromonosporaceae</taxon>
        <taxon>Paractinoplanes</taxon>
    </lineage>
</organism>
<evidence type="ECO:0000256" key="1">
    <source>
        <dbReference type="SAM" id="Coils"/>
    </source>
</evidence>
<gene>
    <name evidence="2" type="ORF">ACFY35_48610</name>
</gene>
<accession>A0ABW6WVP1</accession>
<evidence type="ECO:0008006" key="4">
    <source>
        <dbReference type="Google" id="ProtNLM"/>
    </source>
</evidence>
<sequence>MTVQLIGGEMLQWSDLSGTHGPLPAGGPALLPLPAGTGGRTLVAGPHDPALIDAVPADQVTVLVRGVADAEALAARYSARPGVAVCCGSLEKLAAAPAYDTVIALDGLGRLCTPEAPDLSWDEMLGQLLAVLRPGGRLLLGVENPFGLHRLLALPPAPADTDWVAPDGPSGPADLHSRLAAAGVPVVREYAAYPTPGTPAALLGAEVLADPGLRGYLAATLAGARPAPQLLADPDRLVTGALRHGLAASLAPAWILLAGDIAAGPAALTANGELRLDGGAWVRGDGTPIPIGRTLEDLVLDACGRRAMPVVRELLTAWQDGPAAGVPAGQVVVDAAGACHGLTAPASPASPAPPVEALRRLAATLIGGGYAHLWPSPADEAELTALLAGMAGRELDPHSVPAGDPAGARPGAGSVRELMVARDRLEQELADARAKHEFYERTIASRDAELKRVRQMNALLSATVPGKAATTLVGGLKAGRRAMRSVVKRPRD</sequence>
<evidence type="ECO:0000313" key="3">
    <source>
        <dbReference type="Proteomes" id="UP001602245"/>
    </source>
</evidence>
<proteinExistence type="predicted"/>
<dbReference type="Gene3D" id="3.40.50.150">
    <property type="entry name" value="Vaccinia Virus protein VP39"/>
    <property type="match status" value="1"/>
</dbReference>
<keyword evidence="3" id="KW-1185">Reference proteome</keyword>
<reference evidence="2 3" key="1">
    <citation type="submission" date="2024-10" db="EMBL/GenBank/DDBJ databases">
        <title>The Natural Products Discovery Center: Release of the First 8490 Sequenced Strains for Exploring Actinobacteria Biosynthetic Diversity.</title>
        <authorList>
            <person name="Kalkreuter E."/>
            <person name="Kautsar S.A."/>
            <person name="Yang D."/>
            <person name="Bader C.D."/>
            <person name="Teijaro C.N."/>
            <person name="Fluegel L."/>
            <person name="Davis C.M."/>
            <person name="Simpson J.R."/>
            <person name="Lauterbach L."/>
            <person name="Steele A.D."/>
            <person name="Gui C."/>
            <person name="Meng S."/>
            <person name="Li G."/>
            <person name="Viehrig K."/>
            <person name="Ye F."/>
            <person name="Su P."/>
            <person name="Kiefer A.F."/>
            <person name="Nichols A."/>
            <person name="Cepeda A.J."/>
            <person name="Yan W."/>
            <person name="Fan B."/>
            <person name="Jiang Y."/>
            <person name="Adhikari A."/>
            <person name="Zheng C.-J."/>
            <person name="Schuster L."/>
            <person name="Cowan T.M."/>
            <person name="Smanski M.J."/>
            <person name="Chevrette M.G."/>
            <person name="De Carvalho L.P.S."/>
            <person name="Shen B."/>
        </authorList>
    </citation>
    <scope>NUCLEOTIDE SEQUENCE [LARGE SCALE GENOMIC DNA]</scope>
    <source>
        <strain evidence="2 3">NPDC000087</strain>
    </source>
</reference>
<dbReference type="EMBL" id="JBIAZU010000011">
    <property type="protein sequence ID" value="MFF5297342.1"/>
    <property type="molecule type" value="Genomic_DNA"/>
</dbReference>
<evidence type="ECO:0000313" key="2">
    <source>
        <dbReference type="EMBL" id="MFF5297342.1"/>
    </source>
</evidence>